<dbReference type="GO" id="GO:0055085">
    <property type="term" value="P:transmembrane transport"/>
    <property type="evidence" value="ECO:0000318"/>
    <property type="project" value="GO_Central"/>
</dbReference>
<feature type="transmembrane region" description="Helical" evidence="9">
    <location>
        <begin position="419"/>
        <end position="440"/>
    </location>
</feature>
<dbReference type="Pfam" id="PF00005">
    <property type="entry name" value="ABC_tran"/>
    <property type="match status" value="1"/>
</dbReference>
<comment type="subcellular location">
    <subcellularLocation>
        <location evidence="1">Membrane</location>
        <topology evidence="1">Multi-pass membrane protein</topology>
    </subcellularLocation>
</comment>
<dbReference type="PANTHER" id="PTHR48042">
    <property type="entry name" value="ABC TRANSPORTER G FAMILY MEMBER 11"/>
    <property type="match status" value="1"/>
</dbReference>
<dbReference type="InterPro" id="IPR052215">
    <property type="entry name" value="Plant_ABCG"/>
</dbReference>
<evidence type="ECO:0000256" key="9">
    <source>
        <dbReference type="SAM" id="Phobius"/>
    </source>
</evidence>
<dbReference type="GO" id="GO:0022857">
    <property type="term" value="F:transmembrane transporter activity"/>
    <property type="evidence" value="ECO:0000318"/>
    <property type="project" value="GO_Central"/>
</dbReference>
<keyword evidence="5" id="KW-0547">Nucleotide-binding</keyword>
<evidence type="ECO:0000256" key="3">
    <source>
        <dbReference type="ARBA" id="ARBA00022448"/>
    </source>
</evidence>
<feature type="transmembrane region" description="Helical" evidence="9">
    <location>
        <begin position="452"/>
        <end position="473"/>
    </location>
</feature>
<keyword evidence="3" id="KW-0813">Transport</keyword>
<feature type="transmembrane region" description="Helical" evidence="9">
    <location>
        <begin position="529"/>
        <end position="551"/>
    </location>
</feature>
<proteinExistence type="inferred from homology"/>
<dbReference type="SMART" id="SM00382">
    <property type="entry name" value="AAA"/>
    <property type="match status" value="1"/>
</dbReference>
<keyword evidence="6" id="KW-0067">ATP-binding</keyword>
<dbReference type="OrthoDB" id="66620at2759"/>
<comment type="similarity">
    <text evidence="2">Belongs to the ABC transporter superfamily. ABCG family. Eye pigment precursor importer (TC 3.A.1.204) subfamily.</text>
</comment>
<dbReference type="PANTHER" id="PTHR48042:SF19">
    <property type="entry name" value="OS09G0472100 PROTEIN"/>
    <property type="match status" value="1"/>
</dbReference>
<evidence type="ECO:0000313" key="12">
    <source>
        <dbReference type="Proteomes" id="UP000036987"/>
    </source>
</evidence>
<dbReference type="AlphaFoldDB" id="A0A0K9NR81"/>
<keyword evidence="12" id="KW-1185">Reference proteome</keyword>
<evidence type="ECO:0000256" key="5">
    <source>
        <dbReference type="ARBA" id="ARBA00022741"/>
    </source>
</evidence>
<feature type="domain" description="ABC transporter" evidence="10">
    <location>
        <begin position="82"/>
        <end position="323"/>
    </location>
</feature>
<keyword evidence="4 9" id="KW-0812">Transmembrane</keyword>
<feature type="transmembrane region" description="Helical" evidence="9">
    <location>
        <begin position="493"/>
        <end position="517"/>
    </location>
</feature>
<dbReference type="InterPro" id="IPR003593">
    <property type="entry name" value="AAA+_ATPase"/>
</dbReference>
<dbReference type="CDD" id="cd03213">
    <property type="entry name" value="ABCG_EPDR"/>
    <property type="match status" value="1"/>
</dbReference>
<dbReference type="Pfam" id="PF01061">
    <property type="entry name" value="ABC2_membrane"/>
    <property type="match status" value="1"/>
</dbReference>
<dbReference type="GO" id="GO:0016887">
    <property type="term" value="F:ATP hydrolysis activity"/>
    <property type="evidence" value="ECO:0007669"/>
    <property type="project" value="InterPro"/>
</dbReference>
<dbReference type="InterPro" id="IPR027417">
    <property type="entry name" value="P-loop_NTPase"/>
</dbReference>
<dbReference type="EMBL" id="LFYR01001803">
    <property type="protein sequence ID" value="KMZ59271.1"/>
    <property type="molecule type" value="Genomic_DNA"/>
</dbReference>
<dbReference type="SUPFAM" id="SSF52540">
    <property type="entry name" value="P-loop containing nucleoside triphosphate hydrolases"/>
    <property type="match status" value="1"/>
</dbReference>
<dbReference type="STRING" id="29655.A0A0K9NR81"/>
<dbReference type="Gene3D" id="3.40.50.300">
    <property type="entry name" value="P-loop containing nucleotide triphosphate hydrolases"/>
    <property type="match status" value="1"/>
</dbReference>
<dbReference type="Proteomes" id="UP000036987">
    <property type="component" value="Unassembled WGS sequence"/>
</dbReference>
<evidence type="ECO:0000256" key="8">
    <source>
        <dbReference type="ARBA" id="ARBA00023136"/>
    </source>
</evidence>
<evidence type="ECO:0000256" key="1">
    <source>
        <dbReference type="ARBA" id="ARBA00004141"/>
    </source>
</evidence>
<evidence type="ECO:0000256" key="6">
    <source>
        <dbReference type="ARBA" id="ARBA00022840"/>
    </source>
</evidence>
<feature type="transmembrane region" description="Helical" evidence="9">
    <location>
        <begin position="646"/>
        <end position="667"/>
    </location>
</feature>
<keyword evidence="7 9" id="KW-1133">Transmembrane helix</keyword>
<organism evidence="11 12">
    <name type="scientific">Zostera marina</name>
    <name type="common">Eelgrass</name>
    <dbReference type="NCBI Taxonomy" id="29655"/>
    <lineage>
        <taxon>Eukaryota</taxon>
        <taxon>Viridiplantae</taxon>
        <taxon>Streptophyta</taxon>
        <taxon>Embryophyta</taxon>
        <taxon>Tracheophyta</taxon>
        <taxon>Spermatophyta</taxon>
        <taxon>Magnoliopsida</taxon>
        <taxon>Liliopsida</taxon>
        <taxon>Zosteraceae</taxon>
        <taxon>Zostera</taxon>
    </lineage>
</organism>
<gene>
    <name evidence="11" type="ORF">ZOSMA_6G02070</name>
</gene>
<keyword evidence="8 9" id="KW-0472">Membrane</keyword>
<evidence type="ECO:0000256" key="4">
    <source>
        <dbReference type="ARBA" id="ARBA00022692"/>
    </source>
</evidence>
<dbReference type="GO" id="GO:0005886">
    <property type="term" value="C:plasma membrane"/>
    <property type="evidence" value="ECO:0000318"/>
    <property type="project" value="GO_Central"/>
</dbReference>
<evidence type="ECO:0000256" key="2">
    <source>
        <dbReference type="ARBA" id="ARBA00005814"/>
    </source>
</evidence>
<dbReference type="InterPro" id="IPR013525">
    <property type="entry name" value="ABC2_TM"/>
</dbReference>
<name>A0A0K9NR81_ZOSMR</name>
<feature type="transmembrane region" description="Helical" evidence="9">
    <location>
        <begin position="557"/>
        <end position="580"/>
    </location>
</feature>
<dbReference type="GO" id="GO:0140359">
    <property type="term" value="F:ABC-type transporter activity"/>
    <property type="evidence" value="ECO:0007669"/>
    <property type="project" value="InterPro"/>
</dbReference>
<protein>
    <submittedName>
        <fullName evidence="11">ABC transporter G family member</fullName>
    </submittedName>
</protein>
<dbReference type="GO" id="GO:0005524">
    <property type="term" value="F:ATP binding"/>
    <property type="evidence" value="ECO:0007669"/>
    <property type="project" value="UniProtKB-KW"/>
</dbReference>
<reference evidence="12" key="1">
    <citation type="journal article" date="2016" name="Nature">
        <title>The genome of the seagrass Zostera marina reveals angiosperm adaptation to the sea.</title>
        <authorList>
            <person name="Olsen J.L."/>
            <person name="Rouze P."/>
            <person name="Verhelst B."/>
            <person name="Lin Y.-C."/>
            <person name="Bayer T."/>
            <person name="Collen J."/>
            <person name="Dattolo E."/>
            <person name="De Paoli E."/>
            <person name="Dittami S."/>
            <person name="Maumus F."/>
            <person name="Michel G."/>
            <person name="Kersting A."/>
            <person name="Lauritano C."/>
            <person name="Lohaus R."/>
            <person name="Toepel M."/>
            <person name="Tonon T."/>
            <person name="Vanneste K."/>
            <person name="Amirebrahimi M."/>
            <person name="Brakel J."/>
            <person name="Bostroem C."/>
            <person name="Chovatia M."/>
            <person name="Grimwood J."/>
            <person name="Jenkins J.W."/>
            <person name="Jueterbock A."/>
            <person name="Mraz A."/>
            <person name="Stam W.T."/>
            <person name="Tice H."/>
            <person name="Bornberg-Bauer E."/>
            <person name="Green P.J."/>
            <person name="Pearson G.A."/>
            <person name="Procaccini G."/>
            <person name="Duarte C.M."/>
            <person name="Schmutz J."/>
            <person name="Reusch T.B.H."/>
            <person name="Van de Peer Y."/>
        </authorList>
    </citation>
    <scope>NUCLEOTIDE SEQUENCE [LARGE SCALE GENOMIC DNA]</scope>
    <source>
        <strain evidence="12">cv. Finnish</strain>
    </source>
</reference>
<dbReference type="PROSITE" id="PS50893">
    <property type="entry name" value="ABC_TRANSPORTER_2"/>
    <property type="match status" value="1"/>
</dbReference>
<dbReference type="OMA" id="RVSICHE"/>
<comment type="caution">
    <text evidence="11">The sequence shown here is derived from an EMBL/GenBank/DDBJ whole genome shotgun (WGS) entry which is preliminary data.</text>
</comment>
<evidence type="ECO:0000259" key="10">
    <source>
        <dbReference type="PROSITE" id="PS50893"/>
    </source>
</evidence>
<dbReference type="InterPro" id="IPR043926">
    <property type="entry name" value="ABCG_dom"/>
</dbReference>
<evidence type="ECO:0000313" key="11">
    <source>
        <dbReference type="EMBL" id="KMZ59271.1"/>
    </source>
</evidence>
<dbReference type="InterPro" id="IPR003439">
    <property type="entry name" value="ABC_transporter-like_ATP-bd"/>
</dbReference>
<accession>A0A0K9NR81</accession>
<sequence length="692" mass="77319">MDLPPDVDLTLGSPAFEIDHHTTHVVNGNSEKLSLIDGSVVLRKTPLEVECVDCVKCGHRNRIQKGVTSNQVITVAEDGVFLTWEDLSVTVSSLNRPILVSSTGYAEPGHVLAIMGPSGSGKTTLLDALAGRLPTKIRQSGRILVNGRKQALAFGTSAYVTQDDILMTTLTVREAVYYSAQLQLPDSMSNSDKRKRADEVISEMGLQGSMNTRIGNEYARGLSGGEKRRVSICHEILKRPWLLFVDEPTSGLDSAASFHVMNRLARLARQGWRTVVVSIHQPSFEVFDLFDTLCLITHGKTVYFGPSKAAGGFFEKNGFPCPALMNPADHYLKTINKDFEQENEEVCPIIGINITEAIDVLVTSYMDSDHRRTVNKRVSDINLLKGTKLKNGCQSGFINQCAILTKRSMVNMHRDVGYYWLRFSIYLTIAFSLGTVFYQLNMNFASILDRGSVLMFIGGFLTFMTIGGFPSFVEDMKIFGRERLNGHYGVGAYVIANTLASAPFLALVSIIPGLIAYYMTGLRPGIDHFICFFLILYACMFLVESLMMMIASVIPNFILGIITGAGIQGLMMLTGGYFRLPDDIPKPVLRYPIHFISFHKYVDQGFYKNEFIGLTFPNRAGYTPSTITGMEIVRDEYEMQVWYSKWVDVGILFGMVIIYRFMFFFIIKIREKFTPMMIRTVKAVNVKTKTPA</sequence>
<dbReference type="Pfam" id="PF19055">
    <property type="entry name" value="ABC2_membrane_7"/>
    <property type="match status" value="1"/>
</dbReference>
<evidence type="ECO:0000256" key="7">
    <source>
        <dbReference type="ARBA" id="ARBA00022989"/>
    </source>
</evidence>